<organism evidence="2 3">
    <name type="scientific">Candidatus Dojkabacteria bacterium</name>
    <dbReference type="NCBI Taxonomy" id="2099670"/>
    <lineage>
        <taxon>Bacteria</taxon>
        <taxon>Candidatus Dojkabacteria</taxon>
    </lineage>
</organism>
<comment type="caution">
    <text evidence="2">The sequence shown here is derived from an EMBL/GenBank/DDBJ whole genome shotgun (WGS) entry which is preliminary data.</text>
</comment>
<evidence type="ECO:0000313" key="2">
    <source>
        <dbReference type="EMBL" id="MCA9379229.1"/>
    </source>
</evidence>
<feature type="transmembrane region" description="Helical" evidence="1">
    <location>
        <begin position="56"/>
        <end position="74"/>
    </location>
</feature>
<sequence>MGFDFSFLATDEVRQAIRLLAIVISLLHFLVGLILYRQLLSSARMVYTNHTGRVKIAMIVYILLLAGILLFVILF</sequence>
<dbReference type="EMBL" id="JAGQLI010000115">
    <property type="protein sequence ID" value="MCA9379229.1"/>
    <property type="molecule type" value="Genomic_DNA"/>
</dbReference>
<protein>
    <submittedName>
        <fullName evidence="2">Uncharacterized protein</fullName>
    </submittedName>
</protein>
<gene>
    <name evidence="2" type="ORF">KC640_02265</name>
</gene>
<evidence type="ECO:0000313" key="3">
    <source>
        <dbReference type="Proteomes" id="UP000760819"/>
    </source>
</evidence>
<reference evidence="2" key="2">
    <citation type="journal article" date="2021" name="Microbiome">
        <title>Successional dynamics and alternative stable states in a saline activated sludge microbial community over 9 years.</title>
        <authorList>
            <person name="Wang Y."/>
            <person name="Ye J."/>
            <person name="Ju F."/>
            <person name="Liu L."/>
            <person name="Boyd J.A."/>
            <person name="Deng Y."/>
            <person name="Parks D.H."/>
            <person name="Jiang X."/>
            <person name="Yin X."/>
            <person name="Woodcroft B.J."/>
            <person name="Tyson G.W."/>
            <person name="Hugenholtz P."/>
            <person name="Polz M.F."/>
            <person name="Zhang T."/>
        </authorList>
    </citation>
    <scope>NUCLEOTIDE SEQUENCE</scope>
    <source>
        <strain evidence="2">HKST-UBA12</strain>
    </source>
</reference>
<accession>A0A955I7B3</accession>
<proteinExistence type="predicted"/>
<evidence type="ECO:0000256" key="1">
    <source>
        <dbReference type="SAM" id="Phobius"/>
    </source>
</evidence>
<name>A0A955I7B3_9BACT</name>
<dbReference type="AlphaFoldDB" id="A0A955I7B3"/>
<keyword evidence="1" id="KW-0472">Membrane</keyword>
<dbReference type="Proteomes" id="UP000760819">
    <property type="component" value="Unassembled WGS sequence"/>
</dbReference>
<reference evidence="2" key="1">
    <citation type="submission" date="2020-04" db="EMBL/GenBank/DDBJ databases">
        <authorList>
            <person name="Zhang T."/>
        </authorList>
    </citation>
    <scope>NUCLEOTIDE SEQUENCE</scope>
    <source>
        <strain evidence="2">HKST-UBA12</strain>
    </source>
</reference>
<keyword evidence="1" id="KW-1133">Transmembrane helix</keyword>
<feature type="transmembrane region" description="Helical" evidence="1">
    <location>
        <begin position="16"/>
        <end position="36"/>
    </location>
</feature>
<keyword evidence="1" id="KW-0812">Transmembrane</keyword>